<name>A0A4U0ULH1_9PEZI</name>
<protein>
    <recommendedName>
        <fullName evidence="2">F-box domain-containing protein</fullName>
    </recommendedName>
</protein>
<gene>
    <name evidence="3" type="ORF">B0A54_13182</name>
</gene>
<dbReference type="SUPFAM" id="SSF81383">
    <property type="entry name" value="F-box domain"/>
    <property type="match status" value="1"/>
</dbReference>
<feature type="domain" description="F-box" evidence="2">
    <location>
        <begin position="53"/>
        <end position="104"/>
    </location>
</feature>
<sequence length="319" mass="36005">MAAHKRKRSAGDGGEPEGSGRKSRSLVVPATPDVPAKESRASRSRTTEITNGPRVAVFMTTELLEDILILLPLKKIFVIQRVCRQFRKVVATSVKIQQKLFLRLPGHGLLEKWTMFRIESSNSQPRLKLTRLQINGSRPTTTILDHDNQTCLYGAAATWNPYFSNQLAHRYQFSRTRYPIFDQSTHYGSDGTVFVLLGSASWRGMYLTDQPCKTANVYLHWSIATRPRTTGRIEGYASTETPDGFTLGSLLDAALRITVDSQVYYEGYTGFDIRKTSPAKLLARLEKKTKKKATVSFLQIDMFDVLFINEWTHVVEGHA</sequence>
<dbReference type="InterPro" id="IPR036047">
    <property type="entry name" value="F-box-like_dom_sf"/>
</dbReference>
<reference evidence="3 4" key="1">
    <citation type="submission" date="2017-03" db="EMBL/GenBank/DDBJ databases">
        <title>Genomes of endolithic fungi from Antarctica.</title>
        <authorList>
            <person name="Coleine C."/>
            <person name="Masonjones S."/>
            <person name="Stajich J.E."/>
        </authorList>
    </citation>
    <scope>NUCLEOTIDE SEQUENCE [LARGE SCALE GENOMIC DNA]</scope>
    <source>
        <strain evidence="3 4">CCFEE 5311</strain>
    </source>
</reference>
<comment type="caution">
    <text evidence="3">The sequence shown here is derived from an EMBL/GenBank/DDBJ whole genome shotgun (WGS) entry which is preliminary data.</text>
</comment>
<evidence type="ECO:0000259" key="2">
    <source>
        <dbReference type="PROSITE" id="PS50181"/>
    </source>
</evidence>
<feature type="region of interest" description="Disordered" evidence="1">
    <location>
        <begin position="1"/>
        <end position="47"/>
    </location>
</feature>
<dbReference type="InterPro" id="IPR001810">
    <property type="entry name" value="F-box_dom"/>
</dbReference>
<evidence type="ECO:0000313" key="3">
    <source>
        <dbReference type="EMBL" id="TKA35595.1"/>
    </source>
</evidence>
<evidence type="ECO:0000313" key="4">
    <source>
        <dbReference type="Proteomes" id="UP000310066"/>
    </source>
</evidence>
<evidence type="ECO:0000256" key="1">
    <source>
        <dbReference type="SAM" id="MobiDB-lite"/>
    </source>
</evidence>
<dbReference type="Proteomes" id="UP000310066">
    <property type="component" value="Unassembled WGS sequence"/>
</dbReference>
<dbReference type="PROSITE" id="PS50181">
    <property type="entry name" value="FBOX"/>
    <property type="match status" value="1"/>
</dbReference>
<dbReference type="EMBL" id="NAJP01000068">
    <property type="protein sequence ID" value="TKA35595.1"/>
    <property type="molecule type" value="Genomic_DNA"/>
</dbReference>
<dbReference type="OrthoDB" id="3800738at2759"/>
<dbReference type="AlphaFoldDB" id="A0A4U0ULH1"/>
<organism evidence="3 4">
    <name type="scientific">Friedmanniomyces endolithicus</name>
    <dbReference type="NCBI Taxonomy" id="329885"/>
    <lineage>
        <taxon>Eukaryota</taxon>
        <taxon>Fungi</taxon>
        <taxon>Dikarya</taxon>
        <taxon>Ascomycota</taxon>
        <taxon>Pezizomycotina</taxon>
        <taxon>Dothideomycetes</taxon>
        <taxon>Dothideomycetidae</taxon>
        <taxon>Mycosphaerellales</taxon>
        <taxon>Teratosphaeriaceae</taxon>
        <taxon>Friedmanniomyces</taxon>
    </lineage>
</organism>
<dbReference type="STRING" id="329885.A0A4U0ULH1"/>
<accession>A0A4U0ULH1</accession>
<proteinExistence type="predicted"/>